<comment type="subcellular location">
    <subcellularLocation>
        <location evidence="1">Cell membrane</location>
        <topology evidence="1">Multi-pass membrane protein</topology>
    </subcellularLocation>
</comment>
<keyword evidence="5 6" id="KW-0472">Membrane</keyword>
<keyword evidence="3 6" id="KW-0812">Transmembrane</keyword>
<accession>A0A179S117</accession>
<evidence type="ECO:0000313" key="8">
    <source>
        <dbReference type="Proteomes" id="UP000078316"/>
    </source>
</evidence>
<evidence type="ECO:0000256" key="5">
    <source>
        <dbReference type="ARBA" id="ARBA00023136"/>
    </source>
</evidence>
<keyword evidence="2" id="KW-1003">Cell membrane</keyword>
<organism evidence="7 8">
    <name type="scientific">Methylobacterium platani</name>
    <dbReference type="NCBI Taxonomy" id="427683"/>
    <lineage>
        <taxon>Bacteria</taxon>
        <taxon>Pseudomonadati</taxon>
        <taxon>Pseudomonadota</taxon>
        <taxon>Alphaproteobacteria</taxon>
        <taxon>Hyphomicrobiales</taxon>
        <taxon>Methylobacteriaceae</taxon>
        <taxon>Methylobacterium</taxon>
    </lineage>
</organism>
<dbReference type="InterPro" id="IPR001123">
    <property type="entry name" value="LeuE-type"/>
</dbReference>
<evidence type="ECO:0000256" key="2">
    <source>
        <dbReference type="ARBA" id="ARBA00022475"/>
    </source>
</evidence>
<dbReference type="PANTHER" id="PTHR30086:SF20">
    <property type="entry name" value="ARGININE EXPORTER PROTEIN ARGO-RELATED"/>
    <property type="match status" value="1"/>
</dbReference>
<feature type="transmembrane region" description="Helical" evidence="6">
    <location>
        <begin position="41"/>
        <end position="66"/>
    </location>
</feature>
<reference evidence="7 8" key="1">
    <citation type="submission" date="2016-04" db="EMBL/GenBank/DDBJ databases">
        <authorList>
            <person name="Evans L.H."/>
            <person name="Alamgir A."/>
            <person name="Owens N."/>
            <person name="Weber N.D."/>
            <person name="Virtaneva K."/>
            <person name="Barbian K."/>
            <person name="Babar A."/>
            <person name="Rosenke K."/>
        </authorList>
    </citation>
    <scope>NUCLEOTIDE SEQUENCE [LARGE SCALE GENOMIC DNA]</scope>
    <source>
        <strain evidence="7 8">PMB02</strain>
    </source>
</reference>
<gene>
    <name evidence="7" type="ORF">A5481_26690</name>
</gene>
<dbReference type="Pfam" id="PF01810">
    <property type="entry name" value="LysE"/>
    <property type="match status" value="1"/>
</dbReference>
<feature type="transmembrane region" description="Helical" evidence="6">
    <location>
        <begin position="119"/>
        <end position="140"/>
    </location>
</feature>
<feature type="transmembrane region" description="Helical" evidence="6">
    <location>
        <begin position="146"/>
        <end position="172"/>
    </location>
</feature>
<evidence type="ECO:0000256" key="6">
    <source>
        <dbReference type="SAM" id="Phobius"/>
    </source>
</evidence>
<name>A0A179S117_9HYPH</name>
<comment type="caution">
    <text evidence="7">The sequence shown here is derived from an EMBL/GenBank/DDBJ whole genome shotgun (WGS) entry which is preliminary data.</text>
</comment>
<feature type="transmembrane region" description="Helical" evidence="6">
    <location>
        <begin position="72"/>
        <end position="89"/>
    </location>
</feature>
<keyword evidence="4 6" id="KW-1133">Transmembrane helix</keyword>
<evidence type="ECO:0000256" key="1">
    <source>
        <dbReference type="ARBA" id="ARBA00004651"/>
    </source>
</evidence>
<evidence type="ECO:0000313" key="7">
    <source>
        <dbReference type="EMBL" id="OAS18348.1"/>
    </source>
</evidence>
<protein>
    <submittedName>
        <fullName evidence="7">RhtB family transporter</fullName>
    </submittedName>
</protein>
<dbReference type="PANTHER" id="PTHR30086">
    <property type="entry name" value="ARGININE EXPORTER PROTEIN ARGO"/>
    <property type="match status" value="1"/>
</dbReference>
<dbReference type="STRING" id="427683.A5481_26690"/>
<dbReference type="GO" id="GO:0005886">
    <property type="term" value="C:plasma membrane"/>
    <property type="evidence" value="ECO:0007669"/>
    <property type="project" value="UniProtKB-SubCell"/>
</dbReference>
<dbReference type="EMBL" id="LWHQ01000061">
    <property type="protein sequence ID" value="OAS18348.1"/>
    <property type="molecule type" value="Genomic_DNA"/>
</dbReference>
<dbReference type="GO" id="GO:0015171">
    <property type="term" value="F:amino acid transmembrane transporter activity"/>
    <property type="evidence" value="ECO:0007669"/>
    <property type="project" value="TreeGrafter"/>
</dbReference>
<dbReference type="RefSeq" id="WP_048435146.1">
    <property type="nucleotide sequence ID" value="NZ_LWHQ01000061.1"/>
</dbReference>
<proteinExistence type="predicted"/>
<evidence type="ECO:0000256" key="3">
    <source>
        <dbReference type="ARBA" id="ARBA00022692"/>
    </source>
</evidence>
<dbReference type="AlphaFoldDB" id="A0A179S117"/>
<sequence>MPDPSSFALYAAAALLLAVTPGPGLFYVAARTLAGGRAEGVASSLGTGLGGLAHVLAGGLGVSALVLASAEWFTALKLAGAVYLVWLGYRTLRSARRDAPRPDGARPSVGARRAFREGVLVEALNPKTAAFFLAFVPQFVDAAAGAVALQFVVLGTVAVALNTLADLAVAIAASRLRGAAASRPGLVRRLREASGAAMIALGLGLAFARRPAA</sequence>
<feature type="transmembrane region" description="Helical" evidence="6">
    <location>
        <begin position="193"/>
        <end position="212"/>
    </location>
</feature>
<dbReference type="OrthoDB" id="9804822at2"/>
<feature type="transmembrane region" description="Helical" evidence="6">
    <location>
        <begin position="6"/>
        <end position="29"/>
    </location>
</feature>
<dbReference type="PIRSF" id="PIRSF006324">
    <property type="entry name" value="LeuE"/>
    <property type="match status" value="1"/>
</dbReference>
<evidence type="ECO:0000256" key="4">
    <source>
        <dbReference type="ARBA" id="ARBA00022989"/>
    </source>
</evidence>
<dbReference type="Proteomes" id="UP000078316">
    <property type="component" value="Unassembled WGS sequence"/>
</dbReference>